<dbReference type="AlphaFoldDB" id="A0A4C1YHJ6"/>
<dbReference type="EMBL" id="BGZK01001187">
    <property type="protein sequence ID" value="GBP73815.1"/>
    <property type="molecule type" value="Genomic_DNA"/>
</dbReference>
<feature type="region of interest" description="Disordered" evidence="1">
    <location>
        <begin position="1"/>
        <end position="70"/>
    </location>
</feature>
<name>A0A4C1YHJ6_EUMVA</name>
<feature type="compositionally biased region" description="Polar residues" evidence="1">
    <location>
        <begin position="49"/>
        <end position="61"/>
    </location>
</feature>
<sequence>MNNHREVFNGGRFRGNATKRGSTMRADSAISAPSRRRRAPPAIIKSVSAVDSETAVTSPRVTSEPGRALR</sequence>
<evidence type="ECO:0000313" key="3">
    <source>
        <dbReference type="Proteomes" id="UP000299102"/>
    </source>
</evidence>
<gene>
    <name evidence="2" type="ORF">EVAR_54867_1</name>
</gene>
<comment type="caution">
    <text evidence="2">The sequence shown here is derived from an EMBL/GenBank/DDBJ whole genome shotgun (WGS) entry which is preliminary data.</text>
</comment>
<organism evidence="2 3">
    <name type="scientific">Eumeta variegata</name>
    <name type="common">Bagworm moth</name>
    <name type="synonym">Eumeta japonica</name>
    <dbReference type="NCBI Taxonomy" id="151549"/>
    <lineage>
        <taxon>Eukaryota</taxon>
        <taxon>Metazoa</taxon>
        <taxon>Ecdysozoa</taxon>
        <taxon>Arthropoda</taxon>
        <taxon>Hexapoda</taxon>
        <taxon>Insecta</taxon>
        <taxon>Pterygota</taxon>
        <taxon>Neoptera</taxon>
        <taxon>Endopterygota</taxon>
        <taxon>Lepidoptera</taxon>
        <taxon>Glossata</taxon>
        <taxon>Ditrysia</taxon>
        <taxon>Tineoidea</taxon>
        <taxon>Psychidae</taxon>
        <taxon>Oiketicinae</taxon>
        <taxon>Eumeta</taxon>
    </lineage>
</organism>
<keyword evidence="3" id="KW-1185">Reference proteome</keyword>
<evidence type="ECO:0000256" key="1">
    <source>
        <dbReference type="SAM" id="MobiDB-lite"/>
    </source>
</evidence>
<accession>A0A4C1YHJ6</accession>
<proteinExistence type="predicted"/>
<dbReference type="Proteomes" id="UP000299102">
    <property type="component" value="Unassembled WGS sequence"/>
</dbReference>
<reference evidence="2 3" key="1">
    <citation type="journal article" date="2019" name="Commun. Biol.">
        <title>The bagworm genome reveals a unique fibroin gene that provides high tensile strength.</title>
        <authorList>
            <person name="Kono N."/>
            <person name="Nakamura H."/>
            <person name="Ohtoshi R."/>
            <person name="Tomita M."/>
            <person name="Numata K."/>
            <person name="Arakawa K."/>
        </authorList>
    </citation>
    <scope>NUCLEOTIDE SEQUENCE [LARGE SCALE GENOMIC DNA]</scope>
</reference>
<evidence type="ECO:0000313" key="2">
    <source>
        <dbReference type="EMBL" id="GBP73815.1"/>
    </source>
</evidence>
<protein>
    <submittedName>
        <fullName evidence="2">Uncharacterized protein</fullName>
    </submittedName>
</protein>